<dbReference type="KEGG" id="ahm:TL08_25085"/>
<accession>A0AAC9HWJ6</accession>
<dbReference type="AlphaFoldDB" id="A0AAC9HWJ6"/>
<evidence type="ECO:0000256" key="2">
    <source>
        <dbReference type="SAM" id="Phobius"/>
    </source>
</evidence>
<feature type="transmembrane region" description="Helical" evidence="2">
    <location>
        <begin position="141"/>
        <end position="164"/>
    </location>
</feature>
<dbReference type="SUPFAM" id="SSF103473">
    <property type="entry name" value="MFS general substrate transporter"/>
    <property type="match status" value="1"/>
</dbReference>
<dbReference type="InterPro" id="IPR036259">
    <property type="entry name" value="MFS_trans_sf"/>
</dbReference>
<name>A0AAC9HWJ6_9PSEU</name>
<dbReference type="EMBL" id="CP014859">
    <property type="protein sequence ID" value="AOS65795.1"/>
    <property type="molecule type" value="Genomic_DNA"/>
</dbReference>
<keyword evidence="4" id="KW-1185">Reference proteome</keyword>
<reference evidence="4" key="1">
    <citation type="submission" date="2016-03" db="EMBL/GenBank/DDBJ databases">
        <title>Complete genome sequence of the type strain Actinoalloteichus hymeniacidonis DSM 45092.</title>
        <authorList>
            <person name="Schaffert L."/>
            <person name="Albersmeier A."/>
            <person name="Winkler A."/>
            <person name="Kalinowski J."/>
            <person name="Zotchev S."/>
            <person name="Ruckert C."/>
        </authorList>
    </citation>
    <scope>NUCLEOTIDE SEQUENCE [LARGE SCALE GENOMIC DNA]</scope>
    <source>
        <strain evidence="4">HPA177(T) (DSM 45092(T))</strain>
    </source>
</reference>
<keyword evidence="2" id="KW-0472">Membrane</keyword>
<feature type="region of interest" description="Disordered" evidence="1">
    <location>
        <begin position="182"/>
        <end position="246"/>
    </location>
</feature>
<dbReference type="Proteomes" id="UP000095210">
    <property type="component" value="Chromosome"/>
</dbReference>
<proteinExistence type="predicted"/>
<protein>
    <submittedName>
        <fullName evidence="3">Uncharacterized protein</fullName>
    </submittedName>
</protein>
<feature type="transmembrane region" description="Helical" evidence="2">
    <location>
        <begin position="114"/>
        <end position="135"/>
    </location>
</feature>
<evidence type="ECO:0000313" key="4">
    <source>
        <dbReference type="Proteomes" id="UP000095210"/>
    </source>
</evidence>
<evidence type="ECO:0000256" key="1">
    <source>
        <dbReference type="SAM" id="MobiDB-lite"/>
    </source>
</evidence>
<feature type="transmembrane region" description="Helical" evidence="2">
    <location>
        <begin position="42"/>
        <end position="60"/>
    </location>
</feature>
<dbReference type="RefSeq" id="WP_069852564.1">
    <property type="nucleotide sequence ID" value="NZ_CP014859.1"/>
</dbReference>
<feature type="transmembrane region" description="Helical" evidence="2">
    <location>
        <begin position="66"/>
        <end position="85"/>
    </location>
</feature>
<feature type="compositionally biased region" description="Polar residues" evidence="1">
    <location>
        <begin position="189"/>
        <end position="204"/>
    </location>
</feature>
<sequence>MNRVQNLRQRYREAAVETHQRRMNRLHRALPHWRDRRHRRPLVVTCAITVLVSTAMAIAVGPAPSAAYLIWLAITLVWVWQWIVLRLITSGISESSTLVLDERETALRDRATRYGFLAAMMLNGALTGALGARGFEPVGAVQLSLIIASATLICGTVPVGFLAWTLPDDDPEDLLDDVEADRDAETDHASSVASGHAQATTTPDRSPAADIAAEPTTDIPSTEGQPAAEPDSGDEPENERNGGGQQ</sequence>
<keyword evidence="2" id="KW-1133">Transmembrane helix</keyword>
<organism evidence="3 4">
    <name type="scientific">Actinoalloteichus hymeniacidonis</name>
    <dbReference type="NCBI Taxonomy" id="340345"/>
    <lineage>
        <taxon>Bacteria</taxon>
        <taxon>Bacillati</taxon>
        <taxon>Actinomycetota</taxon>
        <taxon>Actinomycetes</taxon>
        <taxon>Pseudonocardiales</taxon>
        <taxon>Pseudonocardiaceae</taxon>
        <taxon>Actinoalloteichus</taxon>
    </lineage>
</organism>
<gene>
    <name evidence="3" type="ORF">TL08_25085</name>
</gene>
<evidence type="ECO:0000313" key="3">
    <source>
        <dbReference type="EMBL" id="AOS65795.1"/>
    </source>
</evidence>
<keyword evidence="2" id="KW-0812">Transmembrane</keyword>